<dbReference type="InterPro" id="IPR002172">
    <property type="entry name" value="LDrepeatLR_classA_rpt"/>
</dbReference>
<evidence type="ECO:0000256" key="2">
    <source>
        <dbReference type="SAM" id="MobiDB-lite"/>
    </source>
</evidence>
<dbReference type="PRINTS" id="PR00261">
    <property type="entry name" value="LDLRECEPTOR"/>
</dbReference>
<dbReference type="Gene3D" id="4.10.400.10">
    <property type="entry name" value="Low-density Lipoprotein Receptor"/>
    <property type="match status" value="3"/>
</dbReference>
<dbReference type="EMBL" id="GU943109">
    <property type="protein sequence ID" value="ADD95905.1"/>
    <property type="molecule type" value="Genomic_DNA"/>
</dbReference>
<feature type="region of interest" description="Disordered" evidence="2">
    <location>
        <begin position="870"/>
        <end position="894"/>
    </location>
</feature>
<feature type="compositionally biased region" description="Basic and acidic residues" evidence="2">
    <location>
        <begin position="508"/>
        <end position="519"/>
    </location>
</feature>
<proteinExistence type="predicted"/>
<feature type="compositionally biased region" description="Acidic residues" evidence="2">
    <location>
        <begin position="532"/>
        <end position="547"/>
    </location>
</feature>
<evidence type="ECO:0000256" key="1">
    <source>
        <dbReference type="ARBA" id="ARBA00023157"/>
    </source>
</evidence>
<dbReference type="PANTHER" id="PTHR22722:SF5">
    <property type="entry name" value="LOW-DENSITY LIPOPROTEIN RECEPTOR-RELATED PROTEIN 1B"/>
    <property type="match status" value="1"/>
</dbReference>
<dbReference type="SUPFAM" id="SSF103647">
    <property type="entry name" value="TSP type-3 repeat"/>
    <property type="match status" value="1"/>
</dbReference>
<dbReference type="PANTHER" id="PTHR22722">
    <property type="entry name" value="LOW-DENSITY LIPOPROTEIN RECEPTOR-RELATED PROTEIN 2-RELATED"/>
    <property type="match status" value="1"/>
</dbReference>
<dbReference type="InterPro" id="IPR028974">
    <property type="entry name" value="TSP_type-3_rpt"/>
</dbReference>
<keyword evidence="1" id="KW-1015">Disulfide bond</keyword>
<name>D6PJK4_9ZZZZ</name>
<dbReference type="SMART" id="SM00192">
    <property type="entry name" value="LDLa"/>
    <property type="match status" value="8"/>
</dbReference>
<dbReference type="SUPFAM" id="SSF57424">
    <property type="entry name" value="LDL receptor-like module"/>
    <property type="match status" value="4"/>
</dbReference>
<feature type="region of interest" description="Disordered" evidence="2">
    <location>
        <begin position="500"/>
        <end position="547"/>
    </location>
</feature>
<dbReference type="GO" id="GO:0005886">
    <property type="term" value="C:plasma membrane"/>
    <property type="evidence" value="ECO:0007669"/>
    <property type="project" value="TreeGrafter"/>
</dbReference>
<sequence>MNRILAVLFALMLVLSGCLGGGDAIEEPVENLLDTDGDGIPNVDDEDDDGDSWSDLDELNCNSDPLVATDLPSDIDSDGDCDVRDSDDDGDTWTDVDELACGSDPLVATDVPLDEDEDGTCDFLDEDSDDDSFSNGIEQLCGSDSLDATSVPADMDGDGVCDAMDDDIDGDGVANDDDFAPEDPDKSEGISGCTDATAFNYNEDAEVDDASCFTLKDAEDAIMTAFEGTMGVYGMNYEDGIQSIMIVDMATGASSLTLGYLLASITYVDDGSGYVEVDMTYPEPDENGESTGVMLNEMYKVNAAYYVMNIEDQGWSHCEYDGNVWHCTELYDDYDGYQIFNGESQDETYHLFTCADGETVLLSTVNDGAEDCADGSDEPRMEDDGRTYSCNDGSEIAFSLVNDGNEDCADGSDEENFIDSFECNDGSVIPAYYLNDGSPNCEEGEDEPYYDMDQYETSTYTCEDGTTVPLSDVNDGVDDCPDETDENPTGGTITELFSFVCGGEDNGDDHGDHDDHDDHDGEEIPLSMVNDGSEDCDDGSDEPAYDESGEEINQYTCYNFMTHQAVSLNISQVNDGTIDCDLRMDESAAAGNETERWFGWDDDEEDEEHGGEYTGECQLDGTDFEIPWSWVNDGIDDCDNGMDEPIYDLTGAEDSVITCYDDTEIALSLANDGTEDCAEGEDETTWELIAAYTCADGDTVDFEWVNDEEMDCHDGSDEPTYDIEELTDFTCDDGSTIPFSQANDGHDDCADAEDEPVFEDVELTYFECASGDEIYLSEVNDGTEDCPGADDEPSYDPITQSEVSTYTCEYSGETIALSSVNDEEEDCEDGTDEPYYYYDETSISRALMVRTKFPSRTSTMEPAIVKTGPMRRNTTSRTRASLSATTGQKSPSVNSTMGLMTAAMALMSRITSYAKTAATPCRFPTSTMDGHTAKMVPTNR</sequence>
<feature type="compositionally biased region" description="Acidic residues" evidence="2">
    <location>
        <begin position="73"/>
        <end position="92"/>
    </location>
</feature>
<dbReference type="CDD" id="cd00112">
    <property type="entry name" value="LDLa"/>
    <property type="match status" value="2"/>
</dbReference>
<feature type="region of interest" description="Disordered" evidence="2">
    <location>
        <begin position="35"/>
        <end position="54"/>
    </location>
</feature>
<organism evidence="3">
    <name type="scientific">uncultured organism MedDCM-OCT-S01-C5</name>
    <dbReference type="NCBI Taxonomy" id="743601"/>
    <lineage>
        <taxon>unclassified sequences</taxon>
        <taxon>environmental samples</taxon>
    </lineage>
</organism>
<dbReference type="InterPro" id="IPR036055">
    <property type="entry name" value="LDL_receptor-like_sf"/>
</dbReference>
<accession>D6PJK4</accession>
<feature type="compositionally biased region" description="Low complexity" evidence="2">
    <location>
        <begin position="871"/>
        <end position="886"/>
    </location>
</feature>
<protein>
    <submittedName>
        <fullName evidence="3">Uncharacterized protein</fullName>
    </submittedName>
</protein>
<dbReference type="GO" id="GO:0005041">
    <property type="term" value="F:low-density lipoprotein particle receptor activity"/>
    <property type="evidence" value="ECO:0007669"/>
    <property type="project" value="TreeGrafter"/>
</dbReference>
<feature type="region of interest" description="Disordered" evidence="2">
    <location>
        <begin position="65"/>
        <end position="92"/>
    </location>
</feature>
<evidence type="ECO:0000313" key="3">
    <source>
        <dbReference type="EMBL" id="ADD95905.1"/>
    </source>
</evidence>
<dbReference type="GO" id="GO:0043235">
    <property type="term" value="C:receptor complex"/>
    <property type="evidence" value="ECO:0007669"/>
    <property type="project" value="TreeGrafter"/>
</dbReference>
<dbReference type="InterPro" id="IPR051221">
    <property type="entry name" value="LDLR-related"/>
</dbReference>
<dbReference type="GO" id="GO:0005509">
    <property type="term" value="F:calcium ion binding"/>
    <property type="evidence" value="ECO:0007669"/>
    <property type="project" value="InterPro"/>
</dbReference>
<reference evidence="3" key="1">
    <citation type="journal article" date="2010" name="ISME J.">
        <title>Metagenome of the Mediterranean deep chlorophyll maximum studied by direct and fosmid library 454 pyrosequencing.</title>
        <authorList>
            <person name="Ghai R."/>
            <person name="Martin-Cuadrado A.B."/>
            <person name="Molto A.G."/>
            <person name="Heredia I.G."/>
            <person name="Cabrera R."/>
            <person name="Martin J."/>
            <person name="Verdu M."/>
            <person name="Deschamps P."/>
            <person name="Moreira D."/>
            <person name="Lopez-Garcia P."/>
            <person name="Mira A."/>
            <person name="Rodriguez-Valera F."/>
        </authorList>
    </citation>
    <scope>NUCLEOTIDE SEQUENCE</scope>
</reference>
<dbReference type="PROSITE" id="PS51257">
    <property type="entry name" value="PROKAR_LIPOPROTEIN"/>
    <property type="match status" value="1"/>
</dbReference>
<dbReference type="AlphaFoldDB" id="D6PJK4"/>